<dbReference type="Pfam" id="PF11196">
    <property type="entry name" value="DUF2834"/>
    <property type="match status" value="1"/>
</dbReference>
<dbReference type="InterPro" id="IPR021362">
    <property type="entry name" value="DUF2834"/>
</dbReference>
<feature type="transmembrane region" description="Helical" evidence="1">
    <location>
        <begin position="45"/>
        <end position="63"/>
    </location>
</feature>
<protein>
    <recommendedName>
        <fullName evidence="4">DUF2834 domain-containing protein</fullName>
    </recommendedName>
</protein>
<dbReference type="Proteomes" id="UP000030520">
    <property type="component" value="Unassembled WGS sequence"/>
</dbReference>
<feature type="transmembrane region" description="Helical" evidence="1">
    <location>
        <begin position="75"/>
        <end position="96"/>
    </location>
</feature>
<comment type="caution">
    <text evidence="2">The sequence shown here is derived from an EMBL/GenBank/DDBJ whole genome shotgun (WGS) entry which is preliminary data.</text>
</comment>
<name>A0ABR4YDE0_9VIBR</name>
<reference evidence="2 3" key="1">
    <citation type="submission" date="2014-10" db="EMBL/GenBank/DDBJ databases">
        <title>Genome sequencing of Vibrio variabilis T01.</title>
        <authorList>
            <person name="Chan K.-G."/>
            <person name="Mohamad N.I."/>
        </authorList>
    </citation>
    <scope>NUCLEOTIDE SEQUENCE [LARGE SCALE GENOMIC DNA]</scope>
    <source>
        <strain evidence="2 3">T01</strain>
    </source>
</reference>
<keyword evidence="3" id="KW-1185">Reference proteome</keyword>
<dbReference type="EMBL" id="JRWM01000006">
    <property type="protein sequence ID" value="KHA61501.1"/>
    <property type="molecule type" value="Genomic_DNA"/>
</dbReference>
<accession>A0ABR4YDE0</accession>
<sequence length="115" mass="12635">MRHVYLMFSVLGIAIPYGALLPWLLENGLNIGFLLEQAAANPISIFAWLDVVVAALCLLTFIATDSKTNQVKGVIYPILGTLAVGVSLGLPLYLYIRERQFYLRTQGREVSVHGG</sequence>
<keyword evidence="1" id="KW-1133">Transmembrane helix</keyword>
<keyword evidence="1" id="KW-0472">Membrane</keyword>
<evidence type="ECO:0000256" key="1">
    <source>
        <dbReference type="SAM" id="Phobius"/>
    </source>
</evidence>
<dbReference type="RefSeq" id="WP_038213926.1">
    <property type="nucleotide sequence ID" value="NZ_JRWM01000006.1"/>
</dbReference>
<evidence type="ECO:0000313" key="3">
    <source>
        <dbReference type="Proteomes" id="UP000030520"/>
    </source>
</evidence>
<keyword evidence="1" id="KW-0812">Transmembrane</keyword>
<evidence type="ECO:0000313" key="2">
    <source>
        <dbReference type="EMBL" id="KHA61501.1"/>
    </source>
</evidence>
<evidence type="ECO:0008006" key="4">
    <source>
        <dbReference type="Google" id="ProtNLM"/>
    </source>
</evidence>
<gene>
    <name evidence="2" type="ORF">NL53_07675</name>
</gene>
<organism evidence="2 3">
    <name type="scientific">Vibrio variabilis</name>
    <dbReference type="NCBI Taxonomy" id="990271"/>
    <lineage>
        <taxon>Bacteria</taxon>
        <taxon>Pseudomonadati</taxon>
        <taxon>Pseudomonadota</taxon>
        <taxon>Gammaproteobacteria</taxon>
        <taxon>Vibrionales</taxon>
        <taxon>Vibrionaceae</taxon>
        <taxon>Vibrio</taxon>
    </lineage>
</organism>
<feature type="transmembrane region" description="Helical" evidence="1">
    <location>
        <begin position="6"/>
        <end position="25"/>
    </location>
</feature>
<proteinExistence type="predicted"/>